<keyword evidence="1" id="KW-0472">Membrane</keyword>
<evidence type="ECO:0000313" key="4">
    <source>
        <dbReference type="Proteomes" id="UP000460715"/>
    </source>
</evidence>
<dbReference type="GO" id="GO:0005886">
    <property type="term" value="C:plasma membrane"/>
    <property type="evidence" value="ECO:0007669"/>
    <property type="project" value="TreeGrafter"/>
</dbReference>
<reference evidence="3 4" key="1">
    <citation type="submission" date="2019-03" db="EMBL/GenBank/DDBJ databases">
        <title>Roseomonas sp. a novel Roseomonas species isolated from Sea whip Gorgonian.</title>
        <authorList>
            <person name="Li F."/>
            <person name="Pan X."/>
            <person name="Huang S."/>
            <person name="Li Z."/>
            <person name="Meng B."/>
        </authorList>
    </citation>
    <scope>NUCLEOTIDE SEQUENCE [LARGE SCALE GENOMIC DNA]</scope>
    <source>
        <strain evidence="3 4">M0104</strain>
    </source>
</reference>
<protein>
    <submittedName>
        <fullName evidence="3">DedA family protein</fullName>
    </submittedName>
</protein>
<feature type="transmembrane region" description="Helical" evidence="1">
    <location>
        <begin position="127"/>
        <end position="151"/>
    </location>
</feature>
<keyword evidence="1" id="KW-0812">Transmembrane</keyword>
<name>A0A845BIH3_9PROT</name>
<feature type="domain" description="VTT" evidence="2">
    <location>
        <begin position="29"/>
        <end position="145"/>
    </location>
</feature>
<gene>
    <name evidence="3" type="ORF">E0493_21700</name>
</gene>
<dbReference type="PANTHER" id="PTHR42709:SF2">
    <property type="entry name" value="INNER MEMBRANE PROTEIN YOHD"/>
    <property type="match status" value="1"/>
</dbReference>
<dbReference type="AlphaFoldDB" id="A0A845BIH3"/>
<dbReference type="Proteomes" id="UP000460715">
    <property type="component" value="Unassembled WGS sequence"/>
</dbReference>
<dbReference type="Pfam" id="PF09335">
    <property type="entry name" value="VTT_dom"/>
    <property type="match status" value="1"/>
</dbReference>
<comment type="caution">
    <text evidence="3">The sequence shown here is derived from an EMBL/GenBank/DDBJ whole genome shotgun (WGS) entry which is preliminary data.</text>
</comment>
<accession>A0A845BIH3</accession>
<dbReference type="InterPro" id="IPR051311">
    <property type="entry name" value="DedA_domain"/>
</dbReference>
<evidence type="ECO:0000256" key="1">
    <source>
        <dbReference type="SAM" id="Phobius"/>
    </source>
</evidence>
<dbReference type="InterPro" id="IPR032816">
    <property type="entry name" value="VTT_dom"/>
</dbReference>
<dbReference type="RefSeq" id="WP_160939374.1">
    <property type="nucleotide sequence ID" value="NZ_SNVJ01000033.1"/>
</dbReference>
<dbReference type="EMBL" id="SNVJ01000033">
    <property type="protein sequence ID" value="MXP65966.1"/>
    <property type="molecule type" value="Genomic_DNA"/>
</dbReference>
<proteinExistence type="predicted"/>
<feature type="transmembrane region" description="Helical" evidence="1">
    <location>
        <begin position="157"/>
        <end position="176"/>
    </location>
</feature>
<organism evidence="3 4">
    <name type="scientific">Teichococcus coralli</name>
    <dbReference type="NCBI Taxonomy" id="2545983"/>
    <lineage>
        <taxon>Bacteria</taxon>
        <taxon>Pseudomonadati</taxon>
        <taxon>Pseudomonadota</taxon>
        <taxon>Alphaproteobacteria</taxon>
        <taxon>Acetobacterales</taxon>
        <taxon>Roseomonadaceae</taxon>
        <taxon>Roseomonas</taxon>
    </lineage>
</organism>
<feature type="transmembrane region" description="Helical" evidence="1">
    <location>
        <begin position="12"/>
        <end position="32"/>
    </location>
</feature>
<evidence type="ECO:0000313" key="3">
    <source>
        <dbReference type="EMBL" id="MXP65966.1"/>
    </source>
</evidence>
<evidence type="ECO:0000259" key="2">
    <source>
        <dbReference type="Pfam" id="PF09335"/>
    </source>
</evidence>
<feature type="transmembrane region" description="Helical" evidence="1">
    <location>
        <begin position="44"/>
        <end position="64"/>
    </location>
</feature>
<dbReference type="PANTHER" id="PTHR42709">
    <property type="entry name" value="ALKALINE PHOSPHATASE LIKE PROTEIN"/>
    <property type="match status" value="1"/>
</dbReference>
<keyword evidence="4" id="KW-1185">Reference proteome</keyword>
<dbReference type="OrthoDB" id="948134at2"/>
<sequence length="215" mass="23832">MAEFWAEWGSLAYLAAAAWAFFEGETFVLLAAAAGRATSTINPWFLMLSVWIGSFLGDQLWFTLGRRYGVHALRRIPGGEKRIGSALRFLERYGTLFVLTFRFVYGVRNVASAACGIAGMPHPRFAFLNFIAAGLWAASFTAAGWFAVAWLGEQGTSYALAGIGAVVVLYLLFRLVQFWRRPPAPRQEERPPVVRTNQLPPAAPERTQTLNRIAV</sequence>
<keyword evidence="1" id="KW-1133">Transmembrane helix</keyword>